<dbReference type="OrthoDB" id="260519at2759"/>
<sequence>MRTLTWTLSESRACSSPSVEKREVLDFAYLEKAKMSSLADDHRASDSVSTPGSCPDSSFVDVAERFCGGSSRDMSSPCGKEALSLCDETTHAEIEQPGEEGLSLCEKETSSEAEKPAWLASEQPDEETSSPAERLRSCELRRGNCPLHGKFFSESEVAACSAEPGSGGQCLVMFENCVYDLSRFSHPGGAHLLHGFAGKDLTTAFYEAGHSVHALKLLASLCVGIVEERAERHRREVGERCLCDRAETARETRRRRFRKGEAARLAASEEEVEASQLTSYHSAEELIHFTKPLLPQIWRLTKEEYERLIETPCMKEGVLRLMPYSWMEPLSKTHWWMIPLLWLPFVCWWIRENLKVFSTTLCVASILVGFASWSLIEYLMHRFLFHFPERKLPDLRVVRIIHFLLHAVHHFLPLDPLRLVVPPALFVALASGVYAFLSLFLPQWSVRAGWPGGMLGYIAYDLIHYSTHHVAVLDCVSHIREMRKYHMRHHYRHPLFGFGVTTKLWDRIFGTLPPSDEETRPPASRGEARKH</sequence>
<evidence type="ECO:0000256" key="3">
    <source>
        <dbReference type="ARBA" id="ARBA00005747"/>
    </source>
</evidence>
<evidence type="ECO:0000256" key="4">
    <source>
        <dbReference type="ARBA" id="ARBA00022516"/>
    </source>
</evidence>
<dbReference type="PANTHER" id="PTHR12863">
    <property type="entry name" value="FATTY ACID HYDROXYLASE"/>
    <property type="match status" value="1"/>
</dbReference>
<feature type="transmembrane region" description="Helical" evidence="16">
    <location>
        <begin position="357"/>
        <end position="376"/>
    </location>
</feature>
<evidence type="ECO:0000256" key="12">
    <source>
        <dbReference type="ARBA" id="ARBA00023098"/>
    </source>
</evidence>
<feature type="transmembrane region" description="Helical" evidence="16">
    <location>
        <begin position="420"/>
        <end position="441"/>
    </location>
</feature>
<dbReference type="Pfam" id="PF00173">
    <property type="entry name" value="Cyt-b5"/>
    <property type="match status" value="1"/>
</dbReference>
<evidence type="ECO:0000313" key="19">
    <source>
        <dbReference type="Proteomes" id="UP000028837"/>
    </source>
</evidence>
<protein>
    <submittedName>
        <fullName evidence="18">Cytochrome b5 family heme/steroid binding domain-containing protein</fullName>
    </submittedName>
</protein>
<dbReference type="Proteomes" id="UP000028837">
    <property type="component" value="Unassembled WGS sequence"/>
</dbReference>
<dbReference type="GO" id="GO:0005506">
    <property type="term" value="F:iron ion binding"/>
    <property type="evidence" value="ECO:0007669"/>
    <property type="project" value="InterPro"/>
</dbReference>
<evidence type="ECO:0000256" key="16">
    <source>
        <dbReference type="SAM" id="Phobius"/>
    </source>
</evidence>
<keyword evidence="12" id="KW-0443">Lipid metabolism</keyword>
<keyword evidence="9" id="KW-0862">Zinc</keyword>
<keyword evidence="13 16" id="KW-0472">Membrane</keyword>
<dbReference type="SMART" id="SM01117">
    <property type="entry name" value="Cyt-b5"/>
    <property type="match status" value="1"/>
</dbReference>
<keyword evidence="7" id="KW-0256">Endoplasmic reticulum</keyword>
<organism evidence="18 19">
    <name type="scientific">Toxoplasma gondii GAB2-2007-GAL-DOM2</name>
    <dbReference type="NCBI Taxonomy" id="1130820"/>
    <lineage>
        <taxon>Eukaryota</taxon>
        <taxon>Sar</taxon>
        <taxon>Alveolata</taxon>
        <taxon>Apicomplexa</taxon>
        <taxon>Conoidasida</taxon>
        <taxon>Coccidia</taxon>
        <taxon>Eucoccidiorida</taxon>
        <taxon>Eimeriorina</taxon>
        <taxon>Sarcocystidae</taxon>
        <taxon>Toxoplasma</taxon>
    </lineage>
</organism>
<evidence type="ECO:0000256" key="13">
    <source>
        <dbReference type="ARBA" id="ARBA00023136"/>
    </source>
</evidence>
<comment type="cofactor">
    <cofactor evidence="1">
        <name>Zn(2+)</name>
        <dbReference type="ChEBI" id="CHEBI:29105"/>
    </cofactor>
</comment>
<dbReference type="AlphaFoldDB" id="A0A086K4J0"/>
<comment type="subcellular location">
    <subcellularLocation>
        <location evidence="2">Endoplasmic reticulum membrane</location>
        <topology evidence="2">Multi-pass membrane protein</topology>
    </subcellularLocation>
</comment>
<keyword evidence="11" id="KW-0560">Oxidoreductase</keyword>
<evidence type="ECO:0000256" key="5">
    <source>
        <dbReference type="ARBA" id="ARBA00022692"/>
    </source>
</evidence>
<reference evidence="18 19" key="1">
    <citation type="submission" date="2014-02" db="EMBL/GenBank/DDBJ databases">
        <authorList>
            <person name="Sibley D."/>
            <person name="Venepally P."/>
            <person name="Karamycheva S."/>
            <person name="Hadjithomas M."/>
            <person name="Khan A."/>
            <person name="Brunk B."/>
            <person name="Roos D."/>
            <person name="Caler E."/>
            <person name="Lorenzi H."/>
        </authorList>
    </citation>
    <scope>NUCLEOTIDE SEQUENCE [LARGE SCALE GENOMIC DNA]</scope>
    <source>
        <strain evidence="18 19">GAB2-2007-GAL-DOM2</strain>
    </source>
</reference>
<evidence type="ECO:0000256" key="15">
    <source>
        <dbReference type="SAM" id="MobiDB-lite"/>
    </source>
</evidence>
<dbReference type="InterPro" id="IPR001199">
    <property type="entry name" value="Cyt_B5-like_heme/steroid-bd"/>
</dbReference>
<comment type="caution">
    <text evidence="18">The sequence shown here is derived from an EMBL/GenBank/DDBJ whole genome shotgun (WGS) entry which is preliminary data.</text>
</comment>
<evidence type="ECO:0000256" key="14">
    <source>
        <dbReference type="ARBA" id="ARBA00023160"/>
    </source>
</evidence>
<evidence type="ECO:0000256" key="9">
    <source>
        <dbReference type="ARBA" id="ARBA00022833"/>
    </source>
</evidence>
<evidence type="ECO:0000256" key="1">
    <source>
        <dbReference type="ARBA" id="ARBA00001947"/>
    </source>
</evidence>
<feature type="domain" description="Cytochrome b5 heme-binding" evidence="17">
    <location>
        <begin position="149"/>
        <end position="227"/>
    </location>
</feature>
<evidence type="ECO:0000259" key="17">
    <source>
        <dbReference type="PROSITE" id="PS50255"/>
    </source>
</evidence>
<keyword evidence="5 16" id="KW-0812">Transmembrane</keyword>
<dbReference type="Pfam" id="PF04116">
    <property type="entry name" value="FA_hydroxylase"/>
    <property type="match status" value="1"/>
</dbReference>
<dbReference type="PANTHER" id="PTHR12863:SF1">
    <property type="entry name" value="FATTY ACID 2-HYDROXYLASE"/>
    <property type="match status" value="1"/>
</dbReference>
<dbReference type="SUPFAM" id="SSF55856">
    <property type="entry name" value="Cytochrome b5-like heme/steroid binding domain"/>
    <property type="match status" value="1"/>
</dbReference>
<accession>A0A086K4J0</accession>
<dbReference type="VEuPathDB" id="ToxoDB:TGDOM2_240770"/>
<dbReference type="PROSITE" id="PS50255">
    <property type="entry name" value="CYTOCHROME_B5_2"/>
    <property type="match status" value="1"/>
</dbReference>
<dbReference type="InterPro" id="IPR006694">
    <property type="entry name" value="Fatty_acid_hydroxylase"/>
</dbReference>
<evidence type="ECO:0000256" key="2">
    <source>
        <dbReference type="ARBA" id="ARBA00004477"/>
    </source>
</evidence>
<feature type="region of interest" description="Disordered" evidence="15">
    <location>
        <begin position="113"/>
        <end position="133"/>
    </location>
</feature>
<gene>
    <name evidence="18" type="ORF">TGDOM2_240770</name>
</gene>
<dbReference type="InterPro" id="IPR036400">
    <property type="entry name" value="Cyt_B5-like_heme/steroid_sf"/>
</dbReference>
<dbReference type="GO" id="GO:0006633">
    <property type="term" value="P:fatty acid biosynthetic process"/>
    <property type="evidence" value="ECO:0007669"/>
    <property type="project" value="UniProtKB-KW"/>
</dbReference>
<keyword evidence="4" id="KW-0444">Lipid biosynthesis</keyword>
<keyword evidence="6" id="KW-0479">Metal-binding</keyword>
<keyword evidence="8" id="KW-0276">Fatty acid metabolism</keyword>
<evidence type="ECO:0000313" key="18">
    <source>
        <dbReference type="EMBL" id="KFG39308.1"/>
    </source>
</evidence>
<evidence type="ECO:0000256" key="10">
    <source>
        <dbReference type="ARBA" id="ARBA00022989"/>
    </source>
</evidence>
<comment type="similarity">
    <text evidence="3">Belongs to the sterol desaturase family. SCS7 subfamily.</text>
</comment>
<dbReference type="EMBL" id="AHZU02000859">
    <property type="protein sequence ID" value="KFG39308.1"/>
    <property type="molecule type" value="Genomic_DNA"/>
</dbReference>
<keyword evidence="10 16" id="KW-1133">Transmembrane helix</keyword>
<name>A0A086K4J0_TOXGO</name>
<evidence type="ECO:0000256" key="6">
    <source>
        <dbReference type="ARBA" id="ARBA00022723"/>
    </source>
</evidence>
<evidence type="ECO:0000256" key="8">
    <source>
        <dbReference type="ARBA" id="ARBA00022832"/>
    </source>
</evidence>
<dbReference type="Gene3D" id="3.10.120.10">
    <property type="entry name" value="Cytochrome b5-like heme/steroid binding domain"/>
    <property type="match status" value="1"/>
</dbReference>
<proteinExistence type="inferred from homology"/>
<evidence type="ECO:0000256" key="7">
    <source>
        <dbReference type="ARBA" id="ARBA00022824"/>
    </source>
</evidence>
<feature type="transmembrane region" description="Helical" evidence="16">
    <location>
        <begin position="334"/>
        <end position="351"/>
    </location>
</feature>
<dbReference type="GO" id="GO:0005789">
    <property type="term" value="C:endoplasmic reticulum membrane"/>
    <property type="evidence" value="ECO:0007669"/>
    <property type="project" value="UniProtKB-SubCell"/>
</dbReference>
<evidence type="ECO:0000256" key="11">
    <source>
        <dbReference type="ARBA" id="ARBA00023002"/>
    </source>
</evidence>
<dbReference type="InterPro" id="IPR014430">
    <property type="entry name" value="Scs7"/>
</dbReference>
<dbReference type="GO" id="GO:0080132">
    <property type="term" value="F:fatty acid 2-hydroxylase activity"/>
    <property type="evidence" value="ECO:0007669"/>
    <property type="project" value="InterPro"/>
</dbReference>
<keyword evidence="14" id="KW-0275">Fatty acid biosynthesis</keyword>